<dbReference type="InterPro" id="IPR001867">
    <property type="entry name" value="OmpR/PhoB-type_DNA-bd"/>
</dbReference>
<feature type="domain" description="OmpR/PhoB-type" evidence="4">
    <location>
        <begin position="12"/>
        <end position="115"/>
    </location>
</feature>
<dbReference type="CDD" id="cd00383">
    <property type="entry name" value="trans_reg_C"/>
    <property type="match status" value="1"/>
</dbReference>
<dbReference type="Proteomes" id="UP000254487">
    <property type="component" value="Unassembled WGS sequence"/>
</dbReference>
<dbReference type="EMBL" id="UGLW01000003">
    <property type="protein sequence ID" value="STU56438.1"/>
    <property type="molecule type" value="Genomic_DNA"/>
</dbReference>
<keyword evidence="3" id="KW-0472">Membrane</keyword>
<evidence type="ECO:0000256" key="3">
    <source>
        <dbReference type="SAM" id="Phobius"/>
    </source>
</evidence>
<dbReference type="GO" id="GO:0000160">
    <property type="term" value="P:phosphorelay signal transduction system"/>
    <property type="evidence" value="ECO:0007669"/>
    <property type="project" value="InterPro"/>
</dbReference>
<dbReference type="GO" id="GO:0006355">
    <property type="term" value="P:regulation of DNA-templated transcription"/>
    <property type="evidence" value="ECO:0007669"/>
    <property type="project" value="InterPro"/>
</dbReference>
<gene>
    <name evidence="5" type="ORF">NCTC10313_01116</name>
</gene>
<dbReference type="Gene3D" id="1.10.10.10">
    <property type="entry name" value="Winged helix-like DNA-binding domain superfamily/Winged helix DNA-binding domain"/>
    <property type="match status" value="1"/>
</dbReference>
<evidence type="ECO:0000256" key="2">
    <source>
        <dbReference type="PROSITE-ProRule" id="PRU01091"/>
    </source>
</evidence>
<protein>
    <submittedName>
        <fullName evidence="5">Transcriptional regulator</fullName>
    </submittedName>
</protein>
<dbReference type="GO" id="GO:0003677">
    <property type="term" value="F:DNA binding"/>
    <property type="evidence" value="ECO:0007669"/>
    <property type="project" value="UniProtKB-UniRule"/>
</dbReference>
<evidence type="ECO:0000313" key="5">
    <source>
        <dbReference type="EMBL" id="STU56438.1"/>
    </source>
</evidence>
<dbReference type="InterPro" id="IPR036388">
    <property type="entry name" value="WH-like_DNA-bd_sf"/>
</dbReference>
<dbReference type="InterPro" id="IPR016032">
    <property type="entry name" value="Sig_transdc_resp-reg_C-effctor"/>
</dbReference>
<evidence type="ECO:0000313" key="6">
    <source>
        <dbReference type="Proteomes" id="UP000254487"/>
    </source>
</evidence>
<keyword evidence="3" id="KW-0812">Transmembrane</keyword>
<keyword evidence="1 2" id="KW-0238">DNA-binding</keyword>
<keyword evidence="3" id="KW-1133">Transmembrane helix</keyword>
<sequence>MLEEESVCHSEPTLYTIEGNIHFCPNENTLRNVIDGRTVTLLSTASECFKILIENQGRVISRDEMKELVWGKRGVIVSSNTFYQNMLNLRRGLEKVGAGKRLISTHYGKGVTIDNGLDITPIVTSVSNCLEPMNGTKNIPFSTSEAINTADEHFLNNFKQLEEKGIIKKNRYKHGMILITNLLLLFFCILMFYTAHNLKRENYFSHYTKTKLKVKNCDIYTDPALLNEHELNELLKQNPPDCEEGETLYLSSVYPIQRMSVIRCIGTFLPGEECESDYYLE</sequence>
<evidence type="ECO:0000259" key="4">
    <source>
        <dbReference type="PROSITE" id="PS51755"/>
    </source>
</evidence>
<dbReference type="SUPFAM" id="SSF46894">
    <property type="entry name" value="C-terminal effector domain of the bipartite response regulators"/>
    <property type="match status" value="1"/>
</dbReference>
<feature type="DNA-binding region" description="OmpR/PhoB-type" evidence="2">
    <location>
        <begin position="12"/>
        <end position="115"/>
    </location>
</feature>
<proteinExistence type="predicted"/>
<dbReference type="SMART" id="SM00862">
    <property type="entry name" value="Trans_reg_C"/>
    <property type="match status" value="1"/>
</dbReference>
<accession>A0A377YZ05</accession>
<evidence type="ECO:0000256" key="1">
    <source>
        <dbReference type="ARBA" id="ARBA00023125"/>
    </source>
</evidence>
<dbReference type="Pfam" id="PF00486">
    <property type="entry name" value="Trans_reg_C"/>
    <property type="match status" value="1"/>
</dbReference>
<reference evidence="5 6" key="1">
    <citation type="submission" date="2018-06" db="EMBL/GenBank/DDBJ databases">
        <authorList>
            <consortium name="Pathogen Informatics"/>
            <person name="Doyle S."/>
        </authorList>
    </citation>
    <scope>NUCLEOTIDE SEQUENCE [LARGE SCALE GENOMIC DNA]</scope>
    <source>
        <strain evidence="5 6">NCTC10313</strain>
    </source>
</reference>
<organism evidence="5 6">
    <name type="scientific">Klebsiella pneumoniae subsp. ozaenae</name>
    <dbReference type="NCBI Taxonomy" id="574"/>
    <lineage>
        <taxon>Bacteria</taxon>
        <taxon>Pseudomonadati</taxon>
        <taxon>Pseudomonadota</taxon>
        <taxon>Gammaproteobacteria</taxon>
        <taxon>Enterobacterales</taxon>
        <taxon>Enterobacteriaceae</taxon>
        <taxon>Klebsiella/Raoultella group</taxon>
        <taxon>Klebsiella</taxon>
        <taxon>Klebsiella pneumoniae complex</taxon>
    </lineage>
</organism>
<dbReference type="RefSeq" id="WP_077256711.1">
    <property type="nucleotide sequence ID" value="NZ_BRPW01000021.1"/>
</dbReference>
<feature type="transmembrane region" description="Helical" evidence="3">
    <location>
        <begin position="176"/>
        <end position="195"/>
    </location>
</feature>
<name>A0A377YZ05_KLEPO</name>
<dbReference type="PROSITE" id="PS51755">
    <property type="entry name" value="OMPR_PHOB"/>
    <property type="match status" value="1"/>
</dbReference>
<dbReference type="AlphaFoldDB" id="A0A377YZ05"/>